<keyword evidence="2" id="KW-1185">Reference proteome</keyword>
<dbReference type="SFLD" id="SFLDG01129">
    <property type="entry name" value="C1.5:_HAD__Beta-PGM__Phosphata"/>
    <property type="match status" value="1"/>
</dbReference>
<dbReference type="OrthoDB" id="9797415at2"/>
<dbReference type="EMBL" id="FUYF01000004">
    <property type="protein sequence ID" value="SKA81562.1"/>
    <property type="molecule type" value="Genomic_DNA"/>
</dbReference>
<dbReference type="STRING" id="745368.SAMN02745178_01118"/>
<sequence length="203" mass="23497">MYKNIIFDFGGVVVNFNPRDFLMDHFMNRRAEEETYDIVFGSQEWQDLDRGIITREEANKIMLEKAAHANRVFEVQTCLDEWFTMLETNKTTVQIMRKLKAAGYRLYYLTNIPTDVMDELRQREWFSLFDGGIASCDVHLCKPEPEIFTTLMQTCHLAYDESIFVDDNKANAQAAYNLGITGILYKNPKSFTRALGACGIEVE</sequence>
<keyword evidence="1" id="KW-0378">Hydrolase</keyword>
<dbReference type="Gene3D" id="3.40.50.1000">
    <property type="entry name" value="HAD superfamily/HAD-like"/>
    <property type="match status" value="1"/>
</dbReference>
<dbReference type="Proteomes" id="UP000190286">
    <property type="component" value="Unassembled WGS sequence"/>
</dbReference>
<evidence type="ECO:0000313" key="1">
    <source>
        <dbReference type="EMBL" id="SKA81562.1"/>
    </source>
</evidence>
<dbReference type="SFLD" id="SFLDS00003">
    <property type="entry name" value="Haloacid_Dehalogenase"/>
    <property type="match status" value="1"/>
</dbReference>
<proteinExistence type="predicted"/>
<dbReference type="GO" id="GO:0016787">
    <property type="term" value="F:hydrolase activity"/>
    <property type="evidence" value="ECO:0007669"/>
    <property type="project" value="UniProtKB-KW"/>
</dbReference>
<dbReference type="Pfam" id="PF00702">
    <property type="entry name" value="Hydrolase"/>
    <property type="match status" value="1"/>
</dbReference>
<reference evidence="1 2" key="1">
    <citation type="submission" date="2017-02" db="EMBL/GenBank/DDBJ databases">
        <authorList>
            <person name="Peterson S.W."/>
        </authorList>
    </citation>
    <scope>NUCLEOTIDE SEQUENCE [LARGE SCALE GENOMIC DNA]</scope>
    <source>
        <strain evidence="1 2">ATCC 27749</strain>
    </source>
</reference>
<name>A0A1T4WVZ6_9FIRM</name>
<dbReference type="InterPro" id="IPR023198">
    <property type="entry name" value="PGP-like_dom2"/>
</dbReference>
<dbReference type="InterPro" id="IPR036412">
    <property type="entry name" value="HAD-like_sf"/>
</dbReference>
<protein>
    <submittedName>
        <fullName evidence="1">Putative hydrolase of the HAD superfamily</fullName>
    </submittedName>
</protein>
<dbReference type="PANTHER" id="PTHR43611:SF3">
    <property type="entry name" value="FLAVIN MONONUCLEOTIDE HYDROLASE 1, CHLOROPLATIC"/>
    <property type="match status" value="1"/>
</dbReference>
<accession>A0A1T4WVZ6</accession>
<organism evidence="1 2">
    <name type="scientific">Gemmiger formicilis</name>
    <dbReference type="NCBI Taxonomy" id="745368"/>
    <lineage>
        <taxon>Bacteria</taxon>
        <taxon>Bacillati</taxon>
        <taxon>Bacillota</taxon>
        <taxon>Clostridia</taxon>
        <taxon>Eubacteriales</taxon>
        <taxon>Gemmiger</taxon>
    </lineage>
</organism>
<dbReference type="GeneID" id="93337595"/>
<dbReference type="RefSeq" id="WP_078784105.1">
    <property type="nucleotide sequence ID" value="NZ_CABIYV010000006.1"/>
</dbReference>
<dbReference type="CDD" id="cd02603">
    <property type="entry name" value="HAD_sEH-N_like"/>
    <property type="match status" value="1"/>
</dbReference>
<gene>
    <name evidence="1" type="ORF">SAMN02745178_01118</name>
</gene>
<evidence type="ECO:0000313" key="2">
    <source>
        <dbReference type="Proteomes" id="UP000190286"/>
    </source>
</evidence>
<dbReference type="InterPro" id="IPR023214">
    <property type="entry name" value="HAD_sf"/>
</dbReference>
<dbReference type="AlphaFoldDB" id="A0A1T4WVZ6"/>
<dbReference type="PANTHER" id="PTHR43611">
    <property type="entry name" value="ALPHA-D-GLUCOSE 1-PHOSPHATE PHOSPHATASE"/>
    <property type="match status" value="1"/>
</dbReference>
<dbReference type="Gene3D" id="1.10.150.240">
    <property type="entry name" value="Putative phosphatase, domain 2"/>
    <property type="match status" value="1"/>
</dbReference>
<dbReference type="InterPro" id="IPR006439">
    <property type="entry name" value="HAD-SF_hydro_IA"/>
</dbReference>
<dbReference type="NCBIfam" id="TIGR01509">
    <property type="entry name" value="HAD-SF-IA-v3"/>
    <property type="match status" value="1"/>
</dbReference>
<dbReference type="SUPFAM" id="SSF56784">
    <property type="entry name" value="HAD-like"/>
    <property type="match status" value="1"/>
</dbReference>